<keyword evidence="2" id="KW-1133">Transmembrane helix</keyword>
<comment type="caution">
    <text evidence="3">The sequence shown here is derived from an EMBL/GenBank/DDBJ whole genome shotgun (WGS) entry which is preliminary data.</text>
</comment>
<name>A0A317V378_9EURO</name>
<feature type="transmembrane region" description="Helical" evidence="2">
    <location>
        <begin position="20"/>
        <end position="38"/>
    </location>
</feature>
<keyword evidence="4" id="KW-1185">Reference proteome</keyword>
<keyword evidence="2" id="KW-0472">Membrane</keyword>
<dbReference type="GeneID" id="37115030"/>
<dbReference type="Proteomes" id="UP000246702">
    <property type="component" value="Unassembled WGS sequence"/>
</dbReference>
<evidence type="ECO:0000256" key="1">
    <source>
        <dbReference type="SAM" id="MobiDB-lite"/>
    </source>
</evidence>
<organism evidence="3 4">
    <name type="scientific">Aspergillus sclerotioniger CBS 115572</name>
    <dbReference type="NCBI Taxonomy" id="1450535"/>
    <lineage>
        <taxon>Eukaryota</taxon>
        <taxon>Fungi</taxon>
        <taxon>Dikarya</taxon>
        <taxon>Ascomycota</taxon>
        <taxon>Pezizomycotina</taxon>
        <taxon>Eurotiomycetes</taxon>
        <taxon>Eurotiomycetidae</taxon>
        <taxon>Eurotiales</taxon>
        <taxon>Aspergillaceae</taxon>
        <taxon>Aspergillus</taxon>
        <taxon>Aspergillus subgen. Circumdati</taxon>
    </lineage>
</organism>
<feature type="region of interest" description="Disordered" evidence="1">
    <location>
        <begin position="53"/>
        <end position="73"/>
    </location>
</feature>
<accession>A0A317V378</accession>
<sequence>MLPTSPETQSAPYPPKCRRFQLVAFALLPIIIIISSSGSENLGPGNANAIKTHYPQVKGSRLNVPRNHHDDRTSISRRYLCPNSIALTGTQP</sequence>
<dbReference type="EMBL" id="MSFK01000045">
    <property type="protein sequence ID" value="PWY68099.1"/>
    <property type="molecule type" value="Genomic_DNA"/>
</dbReference>
<reference evidence="3 4" key="1">
    <citation type="submission" date="2016-12" db="EMBL/GenBank/DDBJ databases">
        <title>The genomes of Aspergillus section Nigri reveals drivers in fungal speciation.</title>
        <authorList>
            <consortium name="DOE Joint Genome Institute"/>
            <person name="Vesth T.C."/>
            <person name="Nybo J."/>
            <person name="Theobald S."/>
            <person name="Brandl J."/>
            <person name="Frisvad J.C."/>
            <person name="Nielsen K.F."/>
            <person name="Lyhne E.K."/>
            <person name="Kogle M.E."/>
            <person name="Kuo A."/>
            <person name="Riley R."/>
            <person name="Clum A."/>
            <person name="Nolan M."/>
            <person name="Lipzen A."/>
            <person name="Salamov A."/>
            <person name="Henrissat B."/>
            <person name="Wiebenga A."/>
            <person name="De Vries R.P."/>
            <person name="Grigoriev I.V."/>
            <person name="Mortensen U.H."/>
            <person name="Andersen M.R."/>
            <person name="Baker S.E."/>
        </authorList>
    </citation>
    <scope>NUCLEOTIDE SEQUENCE [LARGE SCALE GENOMIC DNA]</scope>
    <source>
        <strain evidence="3 4">CBS 115572</strain>
    </source>
</reference>
<proteinExistence type="predicted"/>
<evidence type="ECO:0000313" key="4">
    <source>
        <dbReference type="Proteomes" id="UP000246702"/>
    </source>
</evidence>
<gene>
    <name evidence="3" type="ORF">BO94DRAFT_540294</name>
</gene>
<evidence type="ECO:0000256" key="2">
    <source>
        <dbReference type="SAM" id="Phobius"/>
    </source>
</evidence>
<dbReference type="RefSeq" id="XP_025462121.1">
    <property type="nucleotide sequence ID" value="XM_025612887.1"/>
</dbReference>
<protein>
    <submittedName>
        <fullName evidence="3">Uncharacterized protein</fullName>
    </submittedName>
</protein>
<dbReference type="AlphaFoldDB" id="A0A317V378"/>
<keyword evidence="2" id="KW-0812">Transmembrane</keyword>
<evidence type="ECO:0000313" key="3">
    <source>
        <dbReference type="EMBL" id="PWY68099.1"/>
    </source>
</evidence>